<dbReference type="SUPFAM" id="SSF51445">
    <property type="entry name" value="(Trans)glycosidases"/>
    <property type="match status" value="1"/>
</dbReference>
<dbReference type="PANTHER" id="PTHR30620">
    <property type="entry name" value="PERIPLASMIC BETA-GLUCOSIDASE-RELATED"/>
    <property type="match status" value="1"/>
</dbReference>
<dbReference type="PRINTS" id="PR00133">
    <property type="entry name" value="GLHYDRLASE3"/>
</dbReference>
<evidence type="ECO:0000256" key="7">
    <source>
        <dbReference type="ARBA" id="ARBA00023277"/>
    </source>
</evidence>
<evidence type="ECO:0000256" key="10">
    <source>
        <dbReference type="SAM" id="SignalP"/>
    </source>
</evidence>
<feature type="domain" description="Glycoside hydrolase family 3 C-terminal" evidence="12">
    <location>
        <begin position="492"/>
        <end position="627"/>
    </location>
</feature>
<evidence type="ECO:0000256" key="1">
    <source>
        <dbReference type="ARBA" id="ARBA00000448"/>
    </source>
</evidence>
<evidence type="ECO:0000259" key="11">
    <source>
        <dbReference type="Pfam" id="PF00933"/>
    </source>
</evidence>
<dbReference type="Gene3D" id="3.40.50.1700">
    <property type="entry name" value="Glycoside hydrolase family 3 C-terminal domain"/>
    <property type="match status" value="1"/>
</dbReference>
<evidence type="ECO:0000256" key="5">
    <source>
        <dbReference type="ARBA" id="ARBA00022801"/>
    </source>
</evidence>
<dbReference type="InterPro" id="IPR036962">
    <property type="entry name" value="Glyco_hydro_3_N_sf"/>
</dbReference>
<evidence type="ECO:0000256" key="9">
    <source>
        <dbReference type="ARBA" id="ARBA00023326"/>
    </source>
</evidence>
<name>A0A8H4LKP2_9HYPO</name>
<keyword evidence="7" id="KW-0119">Carbohydrate metabolism</keyword>
<dbReference type="PANTHER" id="PTHR30620:SF16">
    <property type="entry name" value="LYSOSOMAL BETA GLUCOSIDASE"/>
    <property type="match status" value="1"/>
</dbReference>
<evidence type="ECO:0000259" key="12">
    <source>
        <dbReference type="Pfam" id="PF01915"/>
    </source>
</evidence>
<dbReference type="InterPro" id="IPR001764">
    <property type="entry name" value="Glyco_hydro_3_N"/>
</dbReference>
<keyword evidence="8" id="KW-0326">Glycosidase</keyword>
<dbReference type="GO" id="GO:0009251">
    <property type="term" value="P:glucan catabolic process"/>
    <property type="evidence" value="ECO:0007669"/>
    <property type="project" value="TreeGrafter"/>
</dbReference>
<sequence>MLRAGLTFILLALADKARSYAIKDAPPSLAASQNGQKVIAPIYRDPTKCVDERVEDLLSRMTLEEKVGQMFHQRLIQRPGGGWQDAEPRANMLSGDELLRDRLISHFNVVGGVESARVSAEFANRVQQFAINETRLGIPVTLSTDPRHAFTENIGTGFTAGRFSQWPETLGLAAIRDLKLVRQFAEVAKEEYLAIGIRAALHPQVDLATEPRWARIPGTWGEDANLTSELIVEYIKGFQGEGSNLGPYAVTTVTKHFPGNGPMENGEDSHFKYGKNQTYPGNNFDYHLLPFKAAIQAGARQIMPAYSRPIGTQYEPVGFGFNKGVITDLLRDKLGFQGIVVSDWSLITDQNFGQPMPAKAWGVEHLSGSERMAKILDAGCDQIGGEHATDMLLQLINNGTISEERVDKSVRLLLREKFLLGLFENPFVHPDAAERIVSNGYFVRLGREAQRRSYTLLTNKDNILPLRNVTPDTKFYIEGFNETYMKTFNLTVVASPEAADYALLRFEAPSYPRSGAFEKSFVTGSLEFTAKEKARQAAIYSKVPTIVDITLNRPGVIPEIAESAAALFGSYGSEADAFLDTVLGRSQPEGKLPFDLPSSMAAVEAQFPDVPFDTKAPLFKFGHGLSYASNCKNNRRRQ</sequence>
<dbReference type="InterPro" id="IPR002772">
    <property type="entry name" value="Glyco_hydro_3_C"/>
</dbReference>
<dbReference type="InterPro" id="IPR051915">
    <property type="entry name" value="Cellulose_Degrad_GH3"/>
</dbReference>
<keyword evidence="14" id="KW-1185">Reference proteome</keyword>
<comment type="similarity">
    <text evidence="2">Belongs to the glycosyl hydrolase 3 family.</text>
</comment>
<dbReference type="InterPro" id="IPR036881">
    <property type="entry name" value="Glyco_hydro_3_C_sf"/>
</dbReference>
<dbReference type="SUPFAM" id="SSF52279">
    <property type="entry name" value="Beta-D-glucan exohydrolase, C-terminal domain"/>
    <property type="match status" value="1"/>
</dbReference>
<dbReference type="Proteomes" id="UP000554235">
    <property type="component" value="Unassembled WGS sequence"/>
</dbReference>
<dbReference type="Pfam" id="PF00933">
    <property type="entry name" value="Glyco_hydro_3"/>
    <property type="match status" value="1"/>
</dbReference>
<evidence type="ECO:0000313" key="13">
    <source>
        <dbReference type="EMBL" id="KAF4470165.1"/>
    </source>
</evidence>
<keyword evidence="6" id="KW-0325">Glycoprotein</keyword>
<evidence type="ECO:0000256" key="6">
    <source>
        <dbReference type="ARBA" id="ARBA00023180"/>
    </source>
</evidence>
<comment type="caution">
    <text evidence="13">The sequence shown here is derived from an EMBL/GenBank/DDBJ whole genome shotgun (WGS) entry which is preliminary data.</text>
</comment>
<dbReference type="OrthoDB" id="416222at2759"/>
<gene>
    <name evidence="13" type="ORF">FALBO_2940</name>
</gene>
<dbReference type="AlphaFoldDB" id="A0A8H4LKP2"/>
<reference evidence="13 14" key="1">
    <citation type="submission" date="2020-01" db="EMBL/GenBank/DDBJ databases">
        <title>Identification and distribution of gene clusters putatively required for synthesis of sphingolipid metabolism inhibitors in phylogenetically diverse species of the filamentous fungus Fusarium.</title>
        <authorList>
            <person name="Kim H.-S."/>
            <person name="Busman M."/>
            <person name="Brown D.W."/>
            <person name="Divon H."/>
            <person name="Uhlig S."/>
            <person name="Proctor R.H."/>
        </authorList>
    </citation>
    <scope>NUCLEOTIDE SEQUENCE [LARGE SCALE GENOMIC DNA]</scope>
    <source>
        <strain evidence="13 14">NRRL 20459</strain>
    </source>
</reference>
<dbReference type="Gene3D" id="3.20.20.300">
    <property type="entry name" value="Glycoside hydrolase, family 3, N-terminal domain"/>
    <property type="match status" value="1"/>
</dbReference>
<dbReference type="Pfam" id="PF01915">
    <property type="entry name" value="Glyco_hydro_3_C"/>
    <property type="match status" value="1"/>
</dbReference>
<dbReference type="EMBL" id="JAADYS010000387">
    <property type="protein sequence ID" value="KAF4470165.1"/>
    <property type="molecule type" value="Genomic_DNA"/>
</dbReference>
<evidence type="ECO:0000313" key="14">
    <source>
        <dbReference type="Proteomes" id="UP000554235"/>
    </source>
</evidence>
<feature type="signal peptide" evidence="10">
    <location>
        <begin position="1"/>
        <end position="19"/>
    </location>
</feature>
<dbReference type="GO" id="GO:0008422">
    <property type="term" value="F:beta-glucosidase activity"/>
    <property type="evidence" value="ECO:0007669"/>
    <property type="project" value="UniProtKB-EC"/>
</dbReference>
<evidence type="ECO:0000256" key="4">
    <source>
        <dbReference type="ARBA" id="ARBA00022729"/>
    </source>
</evidence>
<dbReference type="EC" id="3.2.1.21" evidence="3"/>
<protein>
    <recommendedName>
        <fullName evidence="3">beta-glucosidase</fullName>
        <ecNumber evidence="3">3.2.1.21</ecNumber>
    </recommendedName>
</protein>
<keyword evidence="5 13" id="KW-0378">Hydrolase</keyword>
<evidence type="ECO:0000256" key="2">
    <source>
        <dbReference type="ARBA" id="ARBA00005336"/>
    </source>
</evidence>
<proteinExistence type="inferred from homology"/>
<keyword evidence="9" id="KW-0624">Polysaccharide degradation</keyword>
<evidence type="ECO:0000256" key="8">
    <source>
        <dbReference type="ARBA" id="ARBA00023295"/>
    </source>
</evidence>
<evidence type="ECO:0000256" key="3">
    <source>
        <dbReference type="ARBA" id="ARBA00012744"/>
    </source>
</evidence>
<keyword evidence="4 10" id="KW-0732">Signal</keyword>
<organism evidence="13 14">
    <name type="scientific">Fusarium albosuccineum</name>
    <dbReference type="NCBI Taxonomy" id="1237068"/>
    <lineage>
        <taxon>Eukaryota</taxon>
        <taxon>Fungi</taxon>
        <taxon>Dikarya</taxon>
        <taxon>Ascomycota</taxon>
        <taxon>Pezizomycotina</taxon>
        <taxon>Sordariomycetes</taxon>
        <taxon>Hypocreomycetidae</taxon>
        <taxon>Hypocreales</taxon>
        <taxon>Nectriaceae</taxon>
        <taxon>Fusarium</taxon>
        <taxon>Fusarium decemcellulare species complex</taxon>
    </lineage>
</organism>
<feature type="chain" id="PRO_5034500421" description="beta-glucosidase" evidence="10">
    <location>
        <begin position="20"/>
        <end position="638"/>
    </location>
</feature>
<accession>A0A8H4LKP2</accession>
<dbReference type="InterPro" id="IPR017853">
    <property type="entry name" value="GH"/>
</dbReference>
<comment type="catalytic activity">
    <reaction evidence="1">
        <text>Hydrolysis of terminal, non-reducing beta-D-glucosyl residues with release of beta-D-glucose.</text>
        <dbReference type="EC" id="3.2.1.21"/>
    </reaction>
</comment>
<feature type="domain" description="Glycoside hydrolase family 3 N-terminal" evidence="11">
    <location>
        <begin position="62"/>
        <end position="414"/>
    </location>
</feature>